<dbReference type="AlphaFoldDB" id="A0AAV3ZW23"/>
<evidence type="ECO:0000313" key="4">
    <source>
        <dbReference type="Proteomes" id="UP000735302"/>
    </source>
</evidence>
<dbReference type="Pfam" id="PF00031">
    <property type="entry name" value="Cystatin"/>
    <property type="match status" value="1"/>
</dbReference>
<dbReference type="SUPFAM" id="SSF54403">
    <property type="entry name" value="Cystatin/monellin"/>
    <property type="match status" value="1"/>
</dbReference>
<dbReference type="InterPro" id="IPR000010">
    <property type="entry name" value="Cystatin_dom"/>
</dbReference>
<evidence type="ECO:0000313" key="3">
    <source>
        <dbReference type="EMBL" id="GFN99286.1"/>
    </source>
</evidence>
<dbReference type="GO" id="GO:0003964">
    <property type="term" value="F:RNA-directed DNA polymerase activity"/>
    <property type="evidence" value="ECO:0007669"/>
    <property type="project" value="UniProtKB-KW"/>
</dbReference>
<keyword evidence="3" id="KW-0548">Nucleotidyltransferase</keyword>
<dbReference type="InterPro" id="IPR046350">
    <property type="entry name" value="Cystatin_sf"/>
</dbReference>
<keyword evidence="4" id="KW-1185">Reference proteome</keyword>
<feature type="domain" description="Cystatin" evidence="2">
    <location>
        <begin position="16"/>
        <end position="62"/>
    </location>
</feature>
<organism evidence="3 4">
    <name type="scientific">Plakobranchus ocellatus</name>
    <dbReference type="NCBI Taxonomy" id="259542"/>
    <lineage>
        <taxon>Eukaryota</taxon>
        <taxon>Metazoa</taxon>
        <taxon>Spiralia</taxon>
        <taxon>Lophotrochozoa</taxon>
        <taxon>Mollusca</taxon>
        <taxon>Gastropoda</taxon>
        <taxon>Heterobranchia</taxon>
        <taxon>Euthyneura</taxon>
        <taxon>Panpulmonata</taxon>
        <taxon>Sacoglossa</taxon>
        <taxon>Placobranchoidea</taxon>
        <taxon>Plakobranchidae</taxon>
        <taxon>Plakobranchus</taxon>
    </lineage>
</organism>
<dbReference type="Proteomes" id="UP000735302">
    <property type="component" value="Unassembled WGS sequence"/>
</dbReference>
<keyword evidence="3" id="KW-0808">Transferase</keyword>
<sequence>MTLYTDAEKLRLMLSPKKTTLRRLKKFVREQSEDQAAKKHDLYKAIEYKTQVVAGTNYFIKFMLIPKLLWPLLVYDICSSTVEAIESKINKYTRKWLGVPPGLSDVAMYCRKAKLKLPKKSILEEYKCGKARLLTMLEESDDPVVKTVQPSLKTGRKWKVTEAVDEAKECLKMKEVIGQTQTDRRGLGSTTAKWWSKTEGKE</sequence>
<keyword evidence="3" id="KW-0695">RNA-directed DNA polymerase</keyword>
<evidence type="ECO:0000256" key="1">
    <source>
        <dbReference type="SAM" id="MobiDB-lite"/>
    </source>
</evidence>
<gene>
    <name evidence="3" type="ORF">PoB_002579200</name>
</gene>
<dbReference type="EMBL" id="BLXT01002986">
    <property type="protein sequence ID" value="GFN99286.1"/>
    <property type="molecule type" value="Genomic_DNA"/>
</dbReference>
<proteinExistence type="predicted"/>
<reference evidence="3 4" key="1">
    <citation type="journal article" date="2021" name="Elife">
        <title>Chloroplast acquisition without the gene transfer in kleptoplastic sea slugs, Plakobranchus ocellatus.</title>
        <authorList>
            <person name="Maeda T."/>
            <person name="Takahashi S."/>
            <person name="Yoshida T."/>
            <person name="Shimamura S."/>
            <person name="Takaki Y."/>
            <person name="Nagai Y."/>
            <person name="Toyoda A."/>
            <person name="Suzuki Y."/>
            <person name="Arimoto A."/>
            <person name="Ishii H."/>
            <person name="Satoh N."/>
            <person name="Nishiyama T."/>
            <person name="Hasebe M."/>
            <person name="Maruyama T."/>
            <person name="Minagawa J."/>
            <person name="Obokata J."/>
            <person name="Shigenobu S."/>
        </authorList>
    </citation>
    <scope>NUCLEOTIDE SEQUENCE [LARGE SCALE GENOMIC DNA]</scope>
</reference>
<comment type="caution">
    <text evidence="3">The sequence shown here is derived from an EMBL/GenBank/DDBJ whole genome shotgun (WGS) entry which is preliminary data.</text>
</comment>
<protein>
    <submittedName>
        <fullName evidence="3">Reverse transcriptase</fullName>
    </submittedName>
</protein>
<dbReference type="GO" id="GO:0004869">
    <property type="term" value="F:cysteine-type endopeptidase inhibitor activity"/>
    <property type="evidence" value="ECO:0007669"/>
    <property type="project" value="InterPro"/>
</dbReference>
<accession>A0AAV3ZW23</accession>
<name>A0AAV3ZW23_9GAST</name>
<evidence type="ECO:0000259" key="2">
    <source>
        <dbReference type="Pfam" id="PF00031"/>
    </source>
</evidence>
<feature type="region of interest" description="Disordered" evidence="1">
    <location>
        <begin position="181"/>
        <end position="202"/>
    </location>
</feature>
<dbReference type="Gene3D" id="3.10.450.10">
    <property type="match status" value="1"/>
</dbReference>